<evidence type="ECO:0000259" key="3">
    <source>
        <dbReference type="Pfam" id="PF24587"/>
    </source>
</evidence>
<evidence type="ECO:0000259" key="4">
    <source>
        <dbReference type="Pfam" id="PF24588"/>
    </source>
</evidence>
<feature type="region of interest" description="Disordered" evidence="1">
    <location>
        <begin position="81"/>
        <end position="108"/>
    </location>
</feature>
<dbReference type="Pfam" id="PF24586">
    <property type="entry name" value="DUF7611"/>
    <property type="match status" value="1"/>
</dbReference>
<dbReference type="EMBL" id="JAHCVI010000001">
    <property type="protein sequence ID" value="KAG7293351.1"/>
    <property type="molecule type" value="Genomic_DNA"/>
</dbReference>
<dbReference type="AlphaFoldDB" id="A0AAD4F4W0"/>
<evidence type="ECO:0000259" key="5">
    <source>
        <dbReference type="Pfam" id="PF24589"/>
    </source>
</evidence>
<dbReference type="InterPro" id="IPR056030">
    <property type="entry name" value="DUF7611"/>
</dbReference>
<evidence type="ECO:0000259" key="2">
    <source>
        <dbReference type="Pfam" id="PF24586"/>
    </source>
</evidence>
<dbReference type="InterPro" id="IPR056032">
    <property type="entry name" value="DUF7613"/>
</dbReference>
<dbReference type="Pfam" id="PF24589">
    <property type="entry name" value="DUF7614"/>
    <property type="match status" value="1"/>
</dbReference>
<sequence>MTENEPPALGVHDDGRSSTRRGRIMGKLFGRDRERKSTRDEGDLNDFLHGSTDKLQVAHAAPPVLAKIDTKTATRYPNALNVSATSEPQPQEYVVRPRDPPKRAKKGLPVSFADTYPEVIGEGGDESSSFQRPFAYSRQGSKVSDKDYASPVSQQGATSFHDVVAAASDDALNAFVTRTRHLFELFRLHAESVRTLLTTTPYDLARAALWWFLTGRTALEVSIRDRPSTPESQRKNEMTKQQAYADLAKGYWLLEEAMPEVIGSGRSPVDMEAENVRSTLVSGLHMFFILASQNGAVQLRISGNKNSGPVWEDVRWHPENFNFEVRLPRGFMLLVQCTQQAYTTLRSMYEFSAKVHSSLYARQDENCIFRSSLRAFQYFDNDPQARQFPKESTPNCELALFERLFREGAATGPRTYHKGYRIAVVTGPRTKTLSGVNQTYSPQTPIQFGFLRSENNEPALSLKFDNGRFKGNMVLSFADETERVRMHSLLIGTALDRGESVVGECPIQGVWFSENYGDARDKGLQVLSTLAWNKVRIINYDNDGDKSSCVLADRLRVVYEHKDGTLTDRINVAPGELKLRLDVQNPSCLMVFRQPQSDITLAVNEANSSRAVSDGLVQALEGLKQTATIRTFMFPTLGDLHAFETAITGFKVLFDGVASAFAISRRRMVVPIHKKWEAGATRIQVVQHDGVAQLLAFFEDFSHGQCMGFHLKGTDVFESFGRGAKAGLKIDDAKFPLPRVLAPDADGAQQAADAAFLCLDLPELPGEHDDISILFDSEAERDKLIACLPAPVKGSRLPKIKGIT</sequence>
<evidence type="ECO:0000256" key="1">
    <source>
        <dbReference type="SAM" id="MobiDB-lite"/>
    </source>
</evidence>
<feature type="domain" description="DUF7613" evidence="4">
    <location>
        <begin position="497"/>
        <end position="648"/>
    </location>
</feature>
<dbReference type="Pfam" id="PF24587">
    <property type="entry name" value="DUF7612"/>
    <property type="match status" value="1"/>
</dbReference>
<accession>A0AAD4F4W0</accession>
<dbReference type="InterPro" id="IPR056031">
    <property type="entry name" value="DUF7612"/>
</dbReference>
<feature type="domain" description="DUF7611" evidence="2">
    <location>
        <begin position="285"/>
        <end position="359"/>
    </location>
</feature>
<proteinExistence type="predicted"/>
<feature type="compositionally biased region" description="Basic and acidic residues" evidence="1">
    <location>
        <begin position="29"/>
        <end position="42"/>
    </location>
</feature>
<dbReference type="Proteomes" id="UP001197093">
    <property type="component" value="Unassembled WGS sequence"/>
</dbReference>
<reference evidence="6" key="1">
    <citation type="submission" date="2023-02" db="EMBL/GenBank/DDBJ databases">
        <authorList>
            <person name="Palmer J.M."/>
        </authorList>
    </citation>
    <scope>NUCLEOTIDE SEQUENCE</scope>
    <source>
        <strain evidence="6">FW57</strain>
    </source>
</reference>
<organism evidence="6 7">
    <name type="scientific">Staphylotrichum longicolle</name>
    <dbReference type="NCBI Taxonomy" id="669026"/>
    <lineage>
        <taxon>Eukaryota</taxon>
        <taxon>Fungi</taxon>
        <taxon>Dikarya</taxon>
        <taxon>Ascomycota</taxon>
        <taxon>Pezizomycotina</taxon>
        <taxon>Sordariomycetes</taxon>
        <taxon>Sordariomycetidae</taxon>
        <taxon>Sordariales</taxon>
        <taxon>Chaetomiaceae</taxon>
        <taxon>Staphylotrichum</taxon>
    </lineage>
</organism>
<keyword evidence="7" id="KW-1185">Reference proteome</keyword>
<feature type="region of interest" description="Disordered" evidence="1">
    <location>
        <begin position="1"/>
        <end position="47"/>
    </location>
</feature>
<dbReference type="Pfam" id="PF24588">
    <property type="entry name" value="DUF7613"/>
    <property type="match status" value="1"/>
</dbReference>
<protein>
    <submittedName>
        <fullName evidence="6">Uncharacterized protein</fullName>
    </submittedName>
</protein>
<name>A0AAD4F4W0_9PEZI</name>
<feature type="domain" description="DUF7612" evidence="3">
    <location>
        <begin position="361"/>
        <end position="493"/>
    </location>
</feature>
<feature type="domain" description="DUF7614" evidence="5">
    <location>
        <begin position="654"/>
        <end position="789"/>
    </location>
</feature>
<gene>
    <name evidence="6" type="ORF">NEMBOFW57_003399</name>
</gene>
<dbReference type="InterPro" id="IPR056033">
    <property type="entry name" value="DUF7614"/>
</dbReference>
<evidence type="ECO:0000313" key="6">
    <source>
        <dbReference type="EMBL" id="KAG7293351.1"/>
    </source>
</evidence>
<evidence type="ECO:0000313" key="7">
    <source>
        <dbReference type="Proteomes" id="UP001197093"/>
    </source>
</evidence>
<comment type="caution">
    <text evidence="6">The sequence shown here is derived from an EMBL/GenBank/DDBJ whole genome shotgun (WGS) entry which is preliminary data.</text>
</comment>